<evidence type="ECO:0000256" key="2">
    <source>
        <dbReference type="ARBA" id="ARBA00022801"/>
    </source>
</evidence>
<dbReference type="GO" id="GO:0031176">
    <property type="term" value="F:endo-1,4-beta-xylanase activity"/>
    <property type="evidence" value="ECO:0007669"/>
    <property type="project" value="UniProtKB-ARBA"/>
</dbReference>
<protein>
    <recommendedName>
        <fullName evidence="5">GH10 domain-containing protein</fullName>
    </recommendedName>
</protein>
<sequence length="415" mass="46700">MNGLISYVFAACRGNRYYDYTAYTECKSCPEAPLYNGGILESTRYTFSCWVKVSGTKSSAVVKARLSTENTTLSCVGTTLARSRCWSFLKGGFVLDSSSDFSVLYFQSADINTTVISIKSASLQPFSVDQWNQQQQDSIQQNRKRNAIVHVSDTEGNRISGATVSIQQLAKDFPFGSAIAKTILGNKPYQEWFVKRFNAAVFENELKWYATEPEPGQLNYTTPDEMLEFIHANQITVRGHNIFWEDPLYTPSWVRNLTGDALRAAVDARITSLLSRYKGDFVHWDVSNELLHFDFYEQRLGPNASLGFFDTARKIDPLATLFMNDFNVIETCNDDKSTVDNYIVGLKELNEGGGILEGIGLEGHFGKPNIPLMRAVLDKLATLQLPIWLTEIDISKTFDQQTQAQVTWRPNPQLA</sequence>
<dbReference type="Pfam" id="PF00331">
    <property type="entry name" value="Glyco_hydro_10"/>
    <property type="match status" value="1"/>
</dbReference>
<dbReference type="InterPro" id="IPR001000">
    <property type="entry name" value="GH10_dom"/>
</dbReference>
<dbReference type="PANTHER" id="PTHR31490">
    <property type="entry name" value="GLYCOSYL HYDROLASE"/>
    <property type="match status" value="1"/>
</dbReference>
<evidence type="ECO:0000256" key="4">
    <source>
        <dbReference type="ARBA" id="ARBA00023326"/>
    </source>
</evidence>
<dbReference type="EMBL" id="LR862137">
    <property type="protein sequence ID" value="CAD1844237.1"/>
    <property type="molecule type" value="Genomic_DNA"/>
</dbReference>
<feature type="domain" description="GH10" evidence="5">
    <location>
        <begin position="160"/>
        <end position="415"/>
    </location>
</feature>
<accession>A0A6V7QMS8</accession>
<dbReference type="GO" id="GO:0000272">
    <property type="term" value="P:polysaccharide catabolic process"/>
    <property type="evidence" value="ECO:0007669"/>
    <property type="project" value="UniProtKB-KW"/>
</dbReference>
<evidence type="ECO:0000256" key="3">
    <source>
        <dbReference type="ARBA" id="ARBA00023277"/>
    </source>
</evidence>
<keyword evidence="4" id="KW-0624">Polysaccharide degradation</keyword>
<keyword evidence="3" id="KW-0119">Carbohydrate metabolism</keyword>
<dbReference type="InterPro" id="IPR008979">
    <property type="entry name" value="Galactose-bd-like_sf"/>
</dbReference>
<gene>
    <name evidence="6" type="ORF">CB5_LOCUS27448</name>
</gene>
<dbReference type="Gene3D" id="3.20.20.80">
    <property type="entry name" value="Glycosidases"/>
    <property type="match status" value="1"/>
</dbReference>
<evidence type="ECO:0000259" key="5">
    <source>
        <dbReference type="PROSITE" id="PS51760"/>
    </source>
</evidence>
<evidence type="ECO:0000256" key="1">
    <source>
        <dbReference type="ARBA" id="ARBA00007495"/>
    </source>
</evidence>
<comment type="similarity">
    <text evidence="1">Belongs to the glycosyl hydrolase 10 (cellulase F) family.</text>
</comment>
<dbReference type="AlphaFoldDB" id="A0A6V7QMS8"/>
<dbReference type="InterPro" id="IPR044846">
    <property type="entry name" value="GH10"/>
</dbReference>
<dbReference type="SUPFAM" id="SSF51445">
    <property type="entry name" value="(Trans)glycosidases"/>
    <property type="match status" value="1"/>
</dbReference>
<evidence type="ECO:0000313" key="6">
    <source>
        <dbReference type="EMBL" id="CAD1844237.1"/>
    </source>
</evidence>
<proteinExistence type="inferred from homology"/>
<dbReference type="PROSITE" id="PS51760">
    <property type="entry name" value="GH10_2"/>
    <property type="match status" value="1"/>
</dbReference>
<name>A0A6V7QMS8_ANACO</name>
<dbReference type="PRINTS" id="PR00134">
    <property type="entry name" value="GLHYDRLASE10"/>
</dbReference>
<dbReference type="PANTHER" id="PTHR31490:SF3">
    <property type="entry name" value="GLYCOSYL HYDROLASE FAMILY 10 PROTEIN"/>
    <property type="match status" value="1"/>
</dbReference>
<organism evidence="6">
    <name type="scientific">Ananas comosus var. bracteatus</name>
    <name type="common">red pineapple</name>
    <dbReference type="NCBI Taxonomy" id="296719"/>
    <lineage>
        <taxon>Eukaryota</taxon>
        <taxon>Viridiplantae</taxon>
        <taxon>Streptophyta</taxon>
        <taxon>Embryophyta</taxon>
        <taxon>Tracheophyta</taxon>
        <taxon>Spermatophyta</taxon>
        <taxon>Magnoliopsida</taxon>
        <taxon>Liliopsida</taxon>
        <taxon>Poales</taxon>
        <taxon>Bromeliaceae</taxon>
        <taxon>Bromelioideae</taxon>
        <taxon>Ananas</taxon>
    </lineage>
</organism>
<dbReference type="Gene3D" id="2.60.120.260">
    <property type="entry name" value="Galactose-binding domain-like"/>
    <property type="match status" value="1"/>
</dbReference>
<keyword evidence="2" id="KW-0378">Hydrolase</keyword>
<dbReference type="SMART" id="SM00633">
    <property type="entry name" value="Glyco_10"/>
    <property type="match status" value="1"/>
</dbReference>
<dbReference type="SUPFAM" id="SSF49785">
    <property type="entry name" value="Galactose-binding domain-like"/>
    <property type="match status" value="1"/>
</dbReference>
<dbReference type="InterPro" id="IPR017853">
    <property type="entry name" value="GH"/>
</dbReference>
<reference evidence="6" key="1">
    <citation type="submission" date="2020-07" db="EMBL/GenBank/DDBJ databases">
        <authorList>
            <person name="Lin J."/>
        </authorList>
    </citation>
    <scope>NUCLEOTIDE SEQUENCE</scope>
</reference>